<evidence type="ECO:0000313" key="2">
    <source>
        <dbReference type="EMBL" id="KAK8857841.1"/>
    </source>
</evidence>
<dbReference type="InterPro" id="IPR043154">
    <property type="entry name" value="Sec-1-like_dom1"/>
</dbReference>
<reference evidence="2 3" key="1">
    <citation type="submission" date="2024-04" db="EMBL/GenBank/DDBJ databases">
        <title>Tritrichomonas musculus Genome.</title>
        <authorList>
            <person name="Alves-Ferreira E."/>
            <person name="Grigg M."/>
            <person name="Lorenzi H."/>
            <person name="Galac M."/>
        </authorList>
    </citation>
    <scope>NUCLEOTIDE SEQUENCE [LARGE SCALE GENOMIC DNA]</scope>
    <source>
        <strain evidence="2 3">EAF2021</strain>
    </source>
</reference>
<dbReference type="InterPro" id="IPR036045">
    <property type="entry name" value="Sec1-like_sf"/>
</dbReference>
<dbReference type="Gene3D" id="3.40.50.1910">
    <property type="match status" value="1"/>
</dbReference>
<organism evidence="2 3">
    <name type="scientific">Tritrichomonas musculus</name>
    <dbReference type="NCBI Taxonomy" id="1915356"/>
    <lineage>
        <taxon>Eukaryota</taxon>
        <taxon>Metamonada</taxon>
        <taxon>Parabasalia</taxon>
        <taxon>Tritrichomonadida</taxon>
        <taxon>Tritrichomonadidae</taxon>
        <taxon>Tritrichomonas</taxon>
    </lineage>
</organism>
<proteinExistence type="inferred from homology"/>
<evidence type="ECO:0000256" key="1">
    <source>
        <dbReference type="ARBA" id="ARBA00009884"/>
    </source>
</evidence>
<dbReference type="InterPro" id="IPR027482">
    <property type="entry name" value="Sec1-like_dom2"/>
</dbReference>
<dbReference type="InterPro" id="IPR043127">
    <property type="entry name" value="Sec-1-like_dom3a"/>
</dbReference>
<dbReference type="Proteomes" id="UP001470230">
    <property type="component" value="Unassembled WGS sequence"/>
</dbReference>
<keyword evidence="3" id="KW-1185">Reference proteome</keyword>
<dbReference type="PANTHER" id="PTHR11679">
    <property type="entry name" value="VESICLE PROTEIN SORTING-ASSOCIATED"/>
    <property type="match status" value="1"/>
</dbReference>
<comment type="similarity">
    <text evidence="1">Belongs to the STXBP/unc-18/SEC1 family.</text>
</comment>
<evidence type="ECO:0000313" key="3">
    <source>
        <dbReference type="Proteomes" id="UP001470230"/>
    </source>
</evidence>
<dbReference type="Pfam" id="PF00995">
    <property type="entry name" value="Sec1"/>
    <property type="match status" value="1"/>
</dbReference>
<dbReference type="Gene3D" id="1.25.40.60">
    <property type="match status" value="1"/>
</dbReference>
<accession>A0ABR2I601</accession>
<name>A0ABR2I601_9EUKA</name>
<gene>
    <name evidence="2" type="ORF">M9Y10_012936</name>
</gene>
<dbReference type="EMBL" id="JAPFFF010000019">
    <property type="protein sequence ID" value="KAK8857841.1"/>
    <property type="molecule type" value="Genomic_DNA"/>
</dbReference>
<dbReference type="InterPro" id="IPR001619">
    <property type="entry name" value="Sec1-like"/>
</dbReference>
<dbReference type="Gene3D" id="3.90.830.10">
    <property type="entry name" value="Syntaxin Binding Protein 1, Chain A, domain 2"/>
    <property type="match status" value="1"/>
</dbReference>
<dbReference type="SUPFAM" id="SSF56815">
    <property type="entry name" value="Sec1/munc18-like (SM) proteins"/>
    <property type="match status" value="1"/>
</dbReference>
<dbReference type="Gene3D" id="3.40.50.2060">
    <property type="match status" value="2"/>
</dbReference>
<comment type="caution">
    <text evidence="2">The sequence shown here is derived from an EMBL/GenBank/DDBJ whole genome shotgun (WGS) entry which is preliminary data.</text>
</comment>
<dbReference type="PIRSF" id="PIRSF005715">
    <property type="entry name" value="VPS45_Sec1"/>
    <property type="match status" value="1"/>
</dbReference>
<protein>
    <submittedName>
        <fullName evidence="2">Sec1 domain containing protein 1</fullName>
    </submittedName>
</protein>
<sequence>MLREKQKKKILEILNCNSSPSKESGLEWKILIYDERGSSIISSIFEDFFSSPNDDSSKSMKNDTSYDFGVTYHAPISDTKNRTRISDVPAIYFILPTKENIEILINDIHRNLYDKFYINFISSIKKDDLREFARRLAQETDGSSIAKISDAYLDFLSYEEGRFELFENDQDSLFKSLYGRSQQLSDLQVFCDQITDKLLSILVTNSQGVPLILSKGDLSKVCSDMLTEKIQNLLPDEDEDSSLTLKVKKQPFGSASSSQRPILVLTDRTIDFLSMVYHCNTYDSLLNDLFGLKNDKNGLFIGGTQIDKSTDKFWIDNKHKPIDVVFTLVNGLFKSFKREYSTIDKNLTQAISNIQNIKLSQDSLTAHTKLCENVLSVIKDRRINEFYLSEVDIISKPSFNFVASGIDQDLIFPNGNKKDTLKDDKLRLLSVAYLADTITDSALVSEYGQLSDMRFLTNVGYYKTFRNRANSDQYDGGYGEDLFTNLVGRFNTYRGKGKNNEEKAINESMKILTHMPVSELARKAVSGSYDDFVINDALKNKNKSKSKSKRLNGMSSSNLNLNVNSSSQLLSDSLSSRMMNVIVFVVGGGNYSEFDGIYGVGVENQGKGVELTYGCTKMQRPTEFLHELMEL</sequence>